<protein>
    <recommendedName>
        <fullName evidence="2">NADP-dependent oxidoreductase</fullName>
    </recommendedName>
</protein>
<dbReference type="Gene3D" id="3.40.50.720">
    <property type="entry name" value="NAD(P)-binding Rossmann-like Domain"/>
    <property type="match status" value="1"/>
</dbReference>
<dbReference type="PANTHER" id="PTHR11695">
    <property type="entry name" value="ALCOHOL DEHYDROGENASE RELATED"/>
    <property type="match status" value="1"/>
</dbReference>
<dbReference type="GO" id="GO:0005739">
    <property type="term" value="C:mitochondrion"/>
    <property type="evidence" value="ECO:0007669"/>
    <property type="project" value="TreeGrafter"/>
</dbReference>
<sequence length="133" mass="14002">DYSRQSIAQWAAEADGRARDVDLVVDCIGGTSLAASWSAVKDGGLIVSIVSSPDAARPDGDQGGTGAKAARGLFFVVEALGSQLKDIARLVDAKVVRPLVDSVWGFSEFERAFDRLDEGHARGKIVIQVDGSV</sequence>
<dbReference type="Gene3D" id="3.90.180.10">
    <property type="entry name" value="Medium-chain alcohol dehydrogenases, catalytic domain"/>
    <property type="match status" value="1"/>
</dbReference>
<dbReference type="SUPFAM" id="SSF51735">
    <property type="entry name" value="NAD(P)-binding Rossmann-fold domains"/>
    <property type="match status" value="1"/>
</dbReference>
<reference evidence="1" key="2">
    <citation type="submission" date="2011-03" db="EMBL/GenBank/DDBJ databases">
        <title>Annotation of Magnaporthe poae ATCC 64411.</title>
        <authorList>
            <person name="Ma L.-J."/>
            <person name="Dead R."/>
            <person name="Young S.K."/>
            <person name="Zeng Q."/>
            <person name="Gargeya S."/>
            <person name="Fitzgerald M."/>
            <person name="Haas B."/>
            <person name="Abouelleil A."/>
            <person name="Alvarado L."/>
            <person name="Arachchi H.M."/>
            <person name="Berlin A."/>
            <person name="Brown A."/>
            <person name="Chapman S.B."/>
            <person name="Chen Z."/>
            <person name="Dunbar C."/>
            <person name="Freedman E."/>
            <person name="Gearin G."/>
            <person name="Gellesch M."/>
            <person name="Goldberg J."/>
            <person name="Griggs A."/>
            <person name="Gujja S."/>
            <person name="Heiman D."/>
            <person name="Howarth C."/>
            <person name="Larson L."/>
            <person name="Lui A."/>
            <person name="MacDonald P.J.P."/>
            <person name="Mehta T."/>
            <person name="Montmayeur A."/>
            <person name="Murphy C."/>
            <person name="Neiman D."/>
            <person name="Pearson M."/>
            <person name="Priest M."/>
            <person name="Roberts A."/>
            <person name="Saif S."/>
            <person name="Shea T."/>
            <person name="Shenoy N."/>
            <person name="Sisk P."/>
            <person name="Stolte C."/>
            <person name="Sykes S."/>
            <person name="Yandava C."/>
            <person name="Wortman J."/>
            <person name="Nusbaum C."/>
            <person name="Birren B."/>
        </authorList>
    </citation>
    <scope>NUCLEOTIDE SEQUENCE</scope>
    <source>
        <strain evidence="1">ATCC 64411</strain>
    </source>
</reference>
<reference evidence="1" key="1">
    <citation type="submission" date="2010-05" db="EMBL/GenBank/DDBJ databases">
        <title>The Genome Sequence of Magnaporthe poae strain ATCC 64411.</title>
        <authorList>
            <consortium name="The Broad Institute Genome Sequencing Platform"/>
            <consortium name="Broad Institute Genome Sequencing Center for Infectious Disease"/>
            <person name="Ma L.-J."/>
            <person name="Dead R."/>
            <person name="Young S."/>
            <person name="Zeng Q."/>
            <person name="Koehrsen M."/>
            <person name="Alvarado L."/>
            <person name="Berlin A."/>
            <person name="Chapman S.B."/>
            <person name="Chen Z."/>
            <person name="Freedman E."/>
            <person name="Gellesch M."/>
            <person name="Goldberg J."/>
            <person name="Griggs A."/>
            <person name="Gujja S."/>
            <person name="Heilman E.R."/>
            <person name="Heiman D."/>
            <person name="Hepburn T."/>
            <person name="Howarth C."/>
            <person name="Jen D."/>
            <person name="Larson L."/>
            <person name="Mehta T."/>
            <person name="Neiman D."/>
            <person name="Pearson M."/>
            <person name="Roberts A."/>
            <person name="Saif S."/>
            <person name="Shea T."/>
            <person name="Shenoy N."/>
            <person name="Sisk P."/>
            <person name="Stolte C."/>
            <person name="Sykes S."/>
            <person name="Walk T."/>
            <person name="White J."/>
            <person name="Yandava C."/>
            <person name="Haas B."/>
            <person name="Nusbaum C."/>
            <person name="Birren B."/>
        </authorList>
    </citation>
    <scope>NUCLEOTIDE SEQUENCE</scope>
    <source>
        <strain evidence="1">ATCC 64411</strain>
    </source>
</reference>
<evidence type="ECO:0008006" key="2">
    <source>
        <dbReference type="Google" id="ProtNLM"/>
    </source>
</evidence>
<dbReference type="InterPro" id="IPR036291">
    <property type="entry name" value="NAD(P)-bd_dom_sf"/>
</dbReference>
<organism evidence="1">
    <name type="scientific">Magnaporthiopsis poae (strain ATCC 64411 / 73-15)</name>
    <name type="common">Kentucky bluegrass fungus</name>
    <name type="synonym">Magnaporthe poae</name>
    <dbReference type="NCBI Taxonomy" id="644358"/>
    <lineage>
        <taxon>Eukaryota</taxon>
        <taxon>Fungi</taxon>
        <taxon>Dikarya</taxon>
        <taxon>Ascomycota</taxon>
        <taxon>Pezizomycotina</taxon>
        <taxon>Sordariomycetes</taxon>
        <taxon>Sordariomycetidae</taxon>
        <taxon>Magnaporthales</taxon>
        <taxon>Magnaporthaceae</taxon>
        <taxon>Magnaporthiopsis</taxon>
    </lineage>
</organism>
<proteinExistence type="predicted"/>
<dbReference type="InterPro" id="IPR050700">
    <property type="entry name" value="YIM1/Zinc_Alcohol_DH_Fams"/>
</dbReference>
<feature type="non-terminal residue" evidence="1">
    <location>
        <position position="1"/>
    </location>
</feature>
<dbReference type="VEuPathDB" id="FungiDB:MAPG_11757"/>
<dbReference type="Pfam" id="PF13602">
    <property type="entry name" value="ADH_zinc_N_2"/>
    <property type="match status" value="1"/>
</dbReference>
<dbReference type="OrthoDB" id="3509362at2759"/>
<gene>
    <name evidence="1" type="ORF">MAPG_11757</name>
</gene>
<name>A0A0H2UAE8_MAGP6</name>
<accession>A0A0H2UAE8</accession>
<dbReference type="EMBL" id="GL877015">
    <property type="protein sequence ID" value="KLU92902.1"/>
    <property type="molecule type" value="Genomic_DNA"/>
</dbReference>
<dbReference type="AlphaFoldDB" id="A0A0H2UAE8"/>
<evidence type="ECO:0000313" key="1">
    <source>
        <dbReference type="EMBL" id="KLU92902.1"/>
    </source>
</evidence>
<dbReference type="PANTHER" id="PTHR11695:SF647">
    <property type="entry name" value="ENOYL REDUCTASE (ER) DOMAIN-CONTAINING PROTEIN"/>
    <property type="match status" value="1"/>
</dbReference>